<evidence type="ECO:0000313" key="2">
    <source>
        <dbReference type="Proteomes" id="UP000051913"/>
    </source>
</evidence>
<dbReference type="EMBL" id="LLXX01000101">
    <property type="protein sequence ID" value="KRR06817.1"/>
    <property type="molecule type" value="Genomic_DNA"/>
</dbReference>
<proteinExistence type="predicted"/>
<dbReference type="RefSeq" id="WP_057851013.1">
    <property type="nucleotide sequence ID" value="NZ_LLXX01000101.1"/>
</dbReference>
<accession>A0A0R3LG93</accession>
<protein>
    <submittedName>
        <fullName evidence="1">Uncharacterized protein</fullName>
    </submittedName>
</protein>
<name>A0A0R3LG93_9BRAD</name>
<gene>
    <name evidence="1" type="ORF">CP49_01550</name>
</gene>
<dbReference type="Proteomes" id="UP000051913">
    <property type="component" value="Unassembled WGS sequence"/>
</dbReference>
<keyword evidence="2" id="KW-1185">Reference proteome</keyword>
<reference evidence="1 2" key="1">
    <citation type="submission" date="2014-03" db="EMBL/GenBank/DDBJ databases">
        <title>Bradyrhizobium valentinum sp. nov., isolated from effective nodules of Lupinus mariae-josephae, a lupine endemic of basic-lime soils in Eastern Spain.</title>
        <authorList>
            <person name="Duran D."/>
            <person name="Rey L."/>
            <person name="Navarro A."/>
            <person name="Busquets A."/>
            <person name="Imperial J."/>
            <person name="Ruiz-Argueso T."/>
        </authorList>
    </citation>
    <scope>NUCLEOTIDE SEQUENCE [LARGE SCALE GENOMIC DNA]</scope>
    <source>
        <strain evidence="1 2">LmjM3</strain>
    </source>
</reference>
<organism evidence="1 2">
    <name type="scientific">Bradyrhizobium valentinum</name>
    <dbReference type="NCBI Taxonomy" id="1518501"/>
    <lineage>
        <taxon>Bacteria</taxon>
        <taxon>Pseudomonadati</taxon>
        <taxon>Pseudomonadota</taxon>
        <taxon>Alphaproteobacteria</taxon>
        <taxon>Hyphomicrobiales</taxon>
        <taxon>Nitrobacteraceae</taxon>
        <taxon>Bradyrhizobium</taxon>
    </lineage>
</organism>
<dbReference type="AlphaFoldDB" id="A0A0R3LG93"/>
<sequence>MAIDGDSAIIDFDAGTFKPPLYHPYSITKINDTQVTFGFESSTTSIFGTIDRISGNLSMNVMKPEERKRLAAGGSVKMLAWMAAKCVPAKPMF</sequence>
<evidence type="ECO:0000313" key="1">
    <source>
        <dbReference type="EMBL" id="KRR06817.1"/>
    </source>
</evidence>
<comment type="caution">
    <text evidence="1">The sequence shown here is derived from an EMBL/GenBank/DDBJ whole genome shotgun (WGS) entry which is preliminary data.</text>
</comment>